<protein>
    <submittedName>
        <fullName evidence="2">Uncharacterized protein</fullName>
    </submittedName>
</protein>
<sequence length="125" mass="13290">MQTARARYLRGGRVRGAAGGSAARHLGHSIDELRRQAARRARVQAPRGPASAAGLAAGARRTWPLRIVRSLIQRARCSRGMGRAVQRACVQDVVLASSRLPPASSPPASAAELTPPLRQPTDLTQ</sequence>
<feature type="compositionally biased region" description="Low complexity" evidence="1">
    <location>
        <begin position="43"/>
        <end position="56"/>
    </location>
</feature>
<accession>A0A9N8PY32</accession>
<feature type="region of interest" description="Disordered" evidence="1">
    <location>
        <begin position="99"/>
        <end position="125"/>
    </location>
</feature>
<dbReference type="EMBL" id="LR824013">
    <property type="protein sequence ID" value="CAD0199479.1"/>
    <property type="molecule type" value="Genomic_DNA"/>
</dbReference>
<dbReference type="Proteomes" id="UP001154114">
    <property type="component" value="Chromosome 10"/>
</dbReference>
<organism evidence="2 3">
    <name type="scientific">Chrysodeixis includens</name>
    <name type="common">Soybean looper</name>
    <name type="synonym">Pseudoplusia includens</name>
    <dbReference type="NCBI Taxonomy" id="689277"/>
    <lineage>
        <taxon>Eukaryota</taxon>
        <taxon>Metazoa</taxon>
        <taxon>Ecdysozoa</taxon>
        <taxon>Arthropoda</taxon>
        <taxon>Hexapoda</taxon>
        <taxon>Insecta</taxon>
        <taxon>Pterygota</taxon>
        <taxon>Neoptera</taxon>
        <taxon>Endopterygota</taxon>
        <taxon>Lepidoptera</taxon>
        <taxon>Glossata</taxon>
        <taxon>Ditrysia</taxon>
        <taxon>Noctuoidea</taxon>
        <taxon>Noctuidae</taxon>
        <taxon>Plusiinae</taxon>
        <taxon>Chrysodeixis</taxon>
    </lineage>
</organism>
<evidence type="ECO:0000313" key="2">
    <source>
        <dbReference type="EMBL" id="CAD0199479.1"/>
    </source>
</evidence>
<feature type="region of interest" description="Disordered" evidence="1">
    <location>
        <begin position="37"/>
        <end position="56"/>
    </location>
</feature>
<name>A0A9N8PY32_CHRIL</name>
<gene>
    <name evidence="2" type="ORF">CINC_LOCUS1174</name>
</gene>
<evidence type="ECO:0000313" key="3">
    <source>
        <dbReference type="Proteomes" id="UP001154114"/>
    </source>
</evidence>
<keyword evidence="3" id="KW-1185">Reference proteome</keyword>
<proteinExistence type="predicted"/>
<feature type="compositionally biased region" description="Low complexity" evidence="1">
    <location>
        <begin position="99"/>
        <end position="116"/>
    </location>
</feature>
<reference evidence="2" key="1">
    <citation type="submission" date="2021-12" db="EMBL/GenBank/DDBJ databases">
        <authorList>
            <person name="King R."/>
        </authorList>
    </citation>
    <scope>NUCLEOTIDE SEQUENCE</scope>
</reference>
<dbReference type="AlphaFoldDB" id="A0A9N8PY32"/>
<evidence type="ECO:0000256" key="1">
    <source>
        <dbReference type="SAM" id="MobiDB-lite"/>
    </source>
</evidence>